<gene>
    <name evidence="8" type="ORF">RIF23_20500</name>
</gene>
<comment type="similarity">
    <text evidence="1 6">Belongs to the adenosylhomocysteinase family.</text>
</comment>
<organism evidence="8 9">
    <name type="scientific">Lipingzhangella rawalii</name>
    <dbReference type="NCBI Taxonomy" id="2055835"/>
    <lineage>
        <taxon>Bacteria</taxon>
        <taxon>Bacillati</taxon>
        <taxon>Actinomycetota</taxon>
        <taxon>Actinomycetes</taxon>
        <taxon>Streptosporangiales</taxon>
        <taxon>Nocardiopsidaceae</taxon>
        <taxon>Lipingzhangella</taxon>
    </lineage>
</organism>
<dbReference type="Proteomes" id="UP001250214">
    <property type="component" value="Unassembled WGS sequence"/>
</dbReference>
<evidence type="ECO:0000256" key="4">
    <source>
        <dbReference type="NCBIfam" id="TIGR00936"/>
    </source>
</evidence>
<dbReference type="InterPro" id="IPR036291">
    <property type="entry name" value="NAD(P)-bd_dom_sf"/>
</dbReference>
<dbReference type="Gene3D" id="3.40.50.1480">
    <property type="entry name" value="Adenosylhomocysteinase-like"/>
    <property type="match status" value="1"/>
</dbReference>
<keyword evidence="5" id="KW-0378">Hydrolase</keyword>
<comment type="pathway">
    <text evidence="5">Amino-acid biosynthesis; L-homocysteine biosynthesis; L-homocysteine from S-adenosyl-L-homocysteine: step 1/1.</text>
</comment>
<evidence type="ECO:0000313" key="9">
    <source>
        <dbReference type="Proteomes" id="UP001250214"/>
    </source>
</evidence>
<evidence type="ECO:0000256" key="2">
    <source>
        <dbReference type="ARBA" id="ARBA00022563"/>
    </source>
</evidence>
<dbReference type="RefSeq" id="WP_407659524.1">
    <property type="nucleotide sequence ID" value="NZ_JAVLVT010000023.1"/>
</dbReference>
<dbReference type="SUPFAM" id="SSF52283">
    <property type="entry name" value="Formate/glycerate dehydrogenase catalytic domain-like"/>
    <property type="match status" value="1"/>
</dbReference>
<evidence type="ECO:0000256" key="5">
    <source>
        <dbReference type="RuleBase" id="RU000548"/>
    </source>
</evidence>
<accession>A0ABU2HBG4</accession>
<dbReference type="Pfam" id="PF05221">
    <property type="entry name" value="AdoHcyase"/>
    <property type="match status" value="2"/>
</dbReference>
<dbReference type="InterPro" id="IPR000043">
    <property type="entry name" value="Adenosylhomocysteinase-like"/>
</dbReference>
<reference evidence="9" key="1">
    <citation type="submission" date="2023-07" db="EMBL/GenBank/DDBJ databases">
        <title>Novel species in the genus Lipingzhangella isolated from Sambhar Salt Lake.</title>
        <authorList>
            <person name="Jiya N."/>
            <person name="Kajale S."/>
            <person name="Sharma A."/>
        </authorList>
    </citation>
    <scope>NUCLEOTIDE SEQUENCE [LARGE SCALE GENOMIC DNA]</scope>
    <source>
        <strain evidence="9">LS1_29</strain>
    </source>
</reference>
<comment type="caution">
    <text evidence="8">The sequence shown here is derived from an EMBL/GenBank/DDBJ whole genome shotgun (WGS) entry which is preliminary data.</text>
</comment>
<dbReference type="SUPFAM" id="SSF51735">
    <property type="entry name" value="NAD(P)-binding Rossmann-fold domains"/>
    <property type="match status" value="1"/>
</dbReference>
<dbReference type="SMART" id="SM00997">
    <property type="entry name" value="AdoHcyase_NAD"/>
    <property type="match status" value="1"/>
</dbReference>
<feature type="domain" description="S-adenosyl-L-homocysteine hydrolase NAD binding" evidence="7">
    <location>
        <begin position="185"/>
        <end position="347"/>
    </location>
</feature>
<dbReference type="InterPro" id="IPR015878">
    <property type="entry name" value="Ado_hCys_hydrolase_NAD-bd"/>
</dbReference>
<dbReference type="PANTHER" id="PTHR23420">
    <property type="entry name" value="ADENOSYLHOMOCYSTEINASE"/>
    <property type="match status" value="1"/>
</dbReference>
<protein>
    <recommendedName>
        <fullName evidence="4 5">Adenosylhomocysteinase</fullName>
        <ecNumber evidence="4 5">3.13.2.1</ecNumber>
    </recommendedName>
</protein>
<dbReference type="NCBIfam" id="TIGR00936">
    <property type="entry name" value="ahcY"/>
    <property type="match status" value="1"/>
</dbReference>
<dbReference type="PIRSF" id="PIRSF001109">
    <property type="entry name" value="Ad_hcy_hydrolase"/>
    <property type="match status" value="1"/>
</dbReference>
<dbReference type="Pfam" id="PF00670">
    <property type="entry name" value="AdoHcyase_NAD"/>
    <property type="match status" value="1"/>
</dbReference>
<comment type="cofactor">
    <cofactor evidence="5">
        <name>NAD(+)</name>
        <dbReference type="ChEBI" id="CHEBI:57540"/>
    </cofactor>
    <text evidence="5">Binds 1 NAD(+) per subunit.</text>
</comment>
<dbReference type="Gene3D" id="3.40.50.720">
    <property type="entry name" value="NAD(P)-binding Rossmann-like Domain"/>
    <property type="match status" value="1"/>
</dbReference>
<dbReference type="EMBL" id="JAVLVT010000023">
    <property type="protein sequence ID" value="MDS1272669.1"/>
    <property type="molecule type" value="Genomic_DNA"/>
</dbReference>
<keyword evidence="3 5" id="KW-0520">NAD</keyword>
<evidence type="ECO:0000259" key="7">
    <source>
        <dbReference type="SMART" id="SM00997"/>
    </source>
</evidence>
<keyword evidence="2 5" id="KW-0554">One-carbon metabolism</keyword>
<evidence type="ECO:0000256" key="3">
    <source>
        <dbReference type="ARBA" id="ARBA00023027"/>
    </source>
</evidence>
<evidence type="ECO:0000256" key="6">
    <source>
        <dbReference type="RuleBase" id="RU004166"/>
    </source>
</evidence>
<keyword evidence="9" id="KW-1185">Reference proteome</keyword>
<proteinExistence type="inferred from homology"/>
<dbReference type="CDD" id="cd00401">
    <property type="entry name" value="SAHH"/>
    <property type="match status" value="1"/>
</dbReference>
<evidence type="ECO:0000313" key="8">
    <source>
        <dbReference type="EMBL" id="MDS1272669.1"/>
    </source>
</evidence>
<dbReference type="NCBIfam" id="NF004005">
    <property type="entry name" value="PRK05476.2-3"/>
    <property type="match status" value="1"/>
</dbReference>
<dbReference type="EC" id="3.13.2.1" evidence="4 5"/>
<dbReference type="PANTHER" id="PTHR23420:SF0">
    <property type="entry name" value="ADENOSYLHOMOCYSTEINASE"/>
    <property type="match status" value="1"/>
</dbReference>
<name>A0ABU2HBG4_9ACTN</name>
<sequence>MSHDVVNRDLVQAGAQRIDSVERNMPALRRVRERFAVERPLEELRIAVCMPVTAETANALRTLHAGGAELALASSNPLLTQEDTAAALVEEYGVAMNAWAGPDAMSYEHNLTTVLDSDPHLLLDDGCDLVNIVHLERPELLDTIVGGCEQTTAGVTRLRGMCTEGILKLPMVAVSESYTKQMMDNRFGTGQSTVDGIMRATGSMLAGCVVVVAGFGMCGRGLAERFRGMGTRVVVTEVDPARALDAVLQGYTVLPMAEAAAIGDVFVTVTGNRDVIRAEHIARMKNGAVLANSGHFDVEIHSGVLADLSVEVNFGVCPQTDEYVLDNGRRVFLLSEGYLVNLGAGEGNPPEVMDMSLSVKALTVEWLAQHHADMSPCVLDVPATIDAEAARLELATLDVGIDHLTPDQKEYLHPGTASRFPSFH</sequence>
<comment type="catalytic activity">
    <reaction evidence="5">
        <text>S-adenosyl-L-homocysteine + H2O = L-homocysteine + adenosine</text>
        <dbReference type="Rhea" id="RHEA:21708"/>
        <dbReference type="ChEBI" id="CHEBI:15377"/>
        <dbReference type="ChEBI" id="CHEBI:16335"/>
        <dbReference type="ChEBI" id="CHEBI:57856"/>
        <dbReference type="ChEBI" id="CHEBI:58199"/>
        <dbReference type="EC" id="3.13.2.1"/>
    </reaction>
</comment>
<evidence type="ECO:0000256" key="1">
    <source>
        <dbReference type="ARBA" id="ARBA00007122"/>
    </source>
</evidence>
<dbReference type="InterPro" id="IPR042172">
    <property type="entry name" value="Adenosylhomocyst_ase-like_sf"/>
</dbReference>
<dbReference type="SMART" id="SM00996">
    <property type="entry name" value="AdoHcyase"/>
    <property type="match status" value="1"/>
</dbReference>